<dbReference type="EMBL" id="ADAS02000030">
    <property type="protein sequence ID" value="OAV95337.1"/>
    <property type="molecule type" value="Genomic_DNA"/>
</dbReference>
<dbReference type="EnsemblFungi" id="PTTG_03610-t43_2">
    <property type="protein sequence ID" value="PTTG_03610-t43_2-p1"/>
    <property type="gene ID" value="PTTG_03610"/>
</dbReference>
<proteinExistence type="predicted"/>
<evidence type="ECO:0000313" key="5">
    <source>
        <dbReference type="Proteomes" id="UP000005240"/>
    </source>
</evidence>
<feature type="compositionally biased region" description="Polar residues" evidence="2">
    <location>
        <begin position="353"/>
        <end position="374"/>
    </location>
</feature>
<reference evidence="3" key="2">
    <citation type="submission" date="2016-05" db="EMBL/GenBank/DDBJ databases">
        <title>Comparative analysis highlights variable genome content of wheat rusts and divergence of the mating loci.</title>
        <authorList>
            <person name="Cuomo C.A."/>
            <person name="Bakkeren G."/>
            <person name="Szabo L."/>
            <person name="Khalil H."/>
            <person name="Joly D."/>
            <person name="Goldberg J."/>
            <person name="Young S."/>
            <person name="Zeng Q."/>
            <person name="Fellers J."/>
        </authorList>
    </citation>
    <scope>NUCLEOTIDE SEQUENCE [LARGE SCALE GENOMIC DNA]</scope>
    <source>
        <strain evidence="3">1-1 BBBD Race 1</strain>
    </source>
</reference>
<dbReference type="Proteomes" id="UP000005240">
    <property type="component" value="Unassembled WGS sequence"/>
</dbReference>
<feature type="coiled-coil region" evidence="1">
    <location>
        <begin position="80"/>
        <end position="114"/>
    </location>
</feature>
<dbReference type="AlphaFoldDB" id="A0A0C4ES36"/>
<protein>
    <submittedName>
        <fullName evidence="3 4">Uncharacterized protein</fullName>
    </submittedName>
</protein>
<gene>
    <name evidence="3" type="ORF">PTTG_03610</name>
</gene>
<evidence type="ECO:0000256" key="1">
    <source>
        <dbReference type="SAM" id="Coils"/>
    </source>
</evidence>
<evidence type="ECO:0000313" key="4">
    <source>
        <dbReference type="EnsemblFungi" id="PTTG_03610-t43_1-p1"/>
    </source>
</evidence>
<dbReference type="VEuPathDB" id="FungiDB:PTTG_03610"/>
<evidence type="ECO:0000313" key="3">
    <source>
        <dbReference type="EMBL" id="OAV95339.1"/>
    </source>
</evidence>
<feature type="compositionally biased region" description="Low complexity" evidence="2">
    <location>
        <begin position="280"/>
        <end position="294"/>
    </location>
</feature>
<feature type="region of interest" description="Disordered" evidence="2">
    <location>
        <begin position="1"/>
        <end position="70"/>
    </location>
</feature>
<feature type="region of interest" description="Disordered" evidence="2">
    <location>
        <begin position="270"/>
        <end position="336"/>
    </location>
</feature>
<reference evidence="4" key="4">
    <citation type="submission" date="2025-05" db="UniProtKB">
        <authorList>
            <consortium name="EnsemblFungi"/>
        </authorList>
    </citation>
    <scope>IDENTIFICATION</scope>
    <source>
        <strain evidence="4">isolate 1-1 / race 1 (BBBD)</strain>
    </source>
</reference>
<accession>A0A0C4ES36</accession>
<dbReference type="EMBL" id="ADAS02000030">
    <property type="protein sequence ID" value="OAV95339.1"/>
    <property type="molecule type" value="Genomic_DNA"/>
</dbReference>
<dbReference type="EnsemblFungi" id="PTTG_03610-t43_1">
    <property type="protein sequence ID" value="PTTG_03610-t43_1-p1"/>
    <property type="gene ID" value="PTTG_03610"/>
</dbReference>
<reference evidence="4 5" key="3">
    <citation type="journal article" date="2017" name="G3 (Bethesda)">
        <title>Comparative analysis highlights variable genome content of wheat rusts and divergence of the mating loci.</title>
        <authorList>
            <person name="Cuomo C.A."/>
            <person name="Bakkeren G."/>
            <person name="Khalil H.B."/>
            <person name="Panwar V."/>
            <person name="Joly D."/>
            <person name="Linning R."/>
            <person name="Sakthikumar S."/>
            <person name="Song X."/>
            <person name="Adiconis X."/>
            <person name="Fan L."/>
            <person name="Goldberg J.M."/>
            <person name="Levin J.Z."/>
            <person name="Young S."/>
            <person name="Zeng Q."/>
            <person name="Anikster Y."/>
            <person name="Bruce M."/>
            <person name="Wang M."/>
            <person name="Yin C."/>
            <person name="McCallum B."/>
            <person name="Szabo L.J."/>
            <person name="Hulbert S."/>
            <person name="Chen X."/>
            <person name="Fellers J.P."/>
        </authorList>
    </citation>
    <scope>NUCLEOTIDE SEQUENCE</scope>
    <source>
        <strain evidence="4">isolate 1-1 / race 1 (BBBD)</strain>
        <strain evidence="5">Isolate 1-1 / race 1 (BBBD)</strain>
    </source>
</reference>
<feature type="region of interest" description="Disordered" evidence="2">
    <location>
        <begin position="353"/>
        <end position="398"/>
    </location>
</feature>
<dbReference type="EnsemblFungi" id="PTTG_03610-t43_5">
    <property type="protein sequence ID" value="PTTG_03610-t43_5-p1"/>
    <property type="gene ID" value="PTTG_03610"/>
</dbReference>
<feature type="compositionally biased region" description="Low complexity" evidence="2">
    <location>
        <begin position="196"/>
        <end position="207"/>
    </location>
</feature>
<dbReference type="OMA" id="QRSTSCI"/>
<name>A0A0C4ES36_PUCT1</name>
<dbReference type="EMBL" id="ADAS02000030">
    <property type="protein sequence ID" value="OAV95338.1"/>
    <property type="molecule type" value="Genomic_DNA"/>
</dbReference>
<organism evidence="3">
    <name type="scientific">Puccinia triticina (isolate 1-1 / race 1 (BBBD))</name>
    <name type="common">Brown leaf rust fungus</name>
    <dbReference type="NCBI Taxonomy" id="630390"/>
    <lineage>
        <taxon>Eukaryota</taxon>
        <taxon>Fungi</taxon>
        <taxon>Dikarya</taxon>
        <taxon>Basidiomycota</taxon>
        <taxon>Pucciniomycotina</taxon>
        <taxon>Pucciniomycetes</taxon>
        <taxon>Pucciniales</taxon>
        <taxon>Pucciniaceae</taxon>
        <taxon>Puccinia</taxon>
    </lineage>
</organism>
<keyword evidence="1" id="KW-0175">Coiled coil</keyword>
<feature type="compositionally biased region" description="Low complexity" evidence="2">
    <location>
        <begin position="157"/>
        <end position="189"/>
    </location>
</feature>
<sequence>MLPSPRIRQDSRPATLPHKLSMETAPSKNKAMPRLNSLAPAQNDPALRSSAHATHRPANSIGSHGAPPGVITTKQLQELQHRHQMQLALIKQEARELKEEKAFLVAQNLRLERELCLQHQPNVHGMGESKRADPSSRPSFSRSRSHPNADLRDSLHSLSSNSPTCSGSSCSSHPWASSGGPTTPSSLSPRSRHSRNASSASLAVPASHAPPPMSRPMSRRPSFSSAGPPATCAPDPALLLQRLRLADRQQKLAHSQNVLHPLRPLSVASNVCEEARPRSSRSNPGSRGVSRRNSLSGSGNDQPLKGILKPSTPIRPVSSCSNTIVGPPTRPPTRPSTGIGYYLDEAYDSITRPSGQRSTSCIYNQQPHHNSIPSHRSRRGSLDVHTGERPNPNHGCHC</sequence>
<keyword evidence="5" id="KW-1185">Reference proteome</keyword>
<feature type="region of interest" description="Disordered" evidence="2">
    <location>
        <begin position="121"/>
        <end position="230"/>
    </location>
</feature>
<evidence type="ECO:0000256" key="2">
    <source>
        <dbReference type="SAM" id="MobiDB-lite"/>
    </source>
</evidence>
<dbReference type="OrthoDB" id="2501270at2759"/>
<reference evidence="3" key="1">
    <citation type="submission" date="2009-11" db="EMBL/GenBank/DDBJ databases">
        <authorList>
            <consortium name="The Broad Institute Genome Sequencing Platform"/>
            <person name="Ward D."/>
            <person name="Feldgarden M."/>
            <person name="Earl A."/>
            <person name="Young S.K."/>
            <person name="Zeng Q."/>
            <person name="Koehrsen M."/>
            <person name="Alvarado L."/>
            <person name="Berlin A."/>
            <person name="Bochicchio J."/>
            <person name="Borenstein D."/>
            <person name="Chapman S.B."/>
            <person name="Chen Z."/>
            <person name="Engels R."/>
            <person name="Freedman E."/>
            <person name="Gellesch M."/>
            <person name="Goldberg J."/>
            <person name="Griggs A."/>
            <person name="Gujja S."/>
            <person name="Heilman E."/>
            <person name="Heiman D."/>
            <person name="Hepburn T."/>
            <person name="Howarth C."/>
            <person name="Jen D."/>
            <person name="Larson L."/>
            <person name="Lewis B."/>
            <person name="Mehta T."/>
            <person name="Park D."/>
            <person name="Pearson M."/>
            <person name="Roberts A."/>
            <person name="Saif S."/>
            <person name="Shea T."/>
            <person name="Shenoy N."/>
            <person name="Sisk P."/>
            <person name="Stolte C."/>
            <person name="Sykes S."/>
            <person name="Thomson T."/>
            <person name="Walk T."/>
            <person name="White J."/>
            <person name="Yandava C."/>
            <person name="Izard J."/>
            <person name="Baranova O.V."/>
            <person name="Blanton J.M."/>
            <person name="Tanner A.C."/>
            <person name="Dewhirst F.E."/>
            <person name="Haas B."/>
            <person name="Nusbaum C."/>
            <person name="Birren B."/>
        </authorList>
    </citation>
    <scope>NUCLEOTIDE SEQUENCE [LARGE SCALE GENOMIC DNA]</scope>
    <source>
        <strain evidence="3">1-1 BBBD Race 1</strain>
    </source>
</reference>
<feature type="compositionally biased region" description="Low complexity" evidence="2">
    <location>
        <begin position="215"/>
        <end position="226"/>
    </location>
</feature>